<accession>A7SX58</accession>
<dbReference type="HOGENOM" id="CLU_385576_0_0_1"/>
<keyword evidence="3" id="KW-1185">Reference proteome</keyword>
<dbReference type="PANTHER" id="PTHR13627">
    <property type="entry name" value="FUKUTIN RELATED PROTEIN"/>
    <property type="match status" value="1"/>
</dbReference>
<dbReference type="PhylomeDB" id="A7SX58"/>
<keyword evidence="1" id="KW-0812">Transmembrane</keyword>
<reference evidence="2 3" key="1">
    <citation type="journal article" date="2007" name="Science">
        <title>Sea anemone genome reveals ancestral eumetazoan gene repertoire and genomic organization.</title>
        <authorList>
            <person name="Putnam N.H."/>
            <person name="Srivastava M."/>
            <person name="Hellsten U."/>
            <person name="Dirks B."/>
            <person name="Chapman J."/>
            <person name="Salamov A."/>
            <person name="Terry A."/>
            <person name="Shapiro H."/>
            <person name="Lindquist E."/>
            <person name="Kapitonov V.V."/>
            <person name="Jurka J."/>
            <person name="Genikhovich G."/>
            <person name="Grigoriev I.V."/>
            <person name="Lucas S.M."/>
            <person name="Steele R.E."/>
            <person name="Finnerty J.R."/>
            <person name="Technau U."/>
            <person name="Martindale M.Q."/>
            <person name="Rokhsar D.S."/>
        </authorList>
    </citation>
    <scope>NUCLEOTIDE SEQUENCE [LARGE SCALE GENOMIC DNA]</scope>
    <source>
        <strain evidence="3">CH2 X CH6</strain>
    </source>
</reference>
<dbReference type="InParanoid" id="A7SX58"/>
<sequence>MGRITVRWVVTRITVVFLVLGVFQLVTYIGLDGSVLRHLECTNPAPTTRNPGEMRGDQRCPTLPVVTKTPAHTNAPMTSLHDSQLADSERRKLAADLKGLALALMETQRTVVTSLPVYHRMGEHVTSINRILDSIHVRRVQNANSFNPAEGRTGQERKREQEICPETFQGKNLAHGYPWFRTGFARDNCTDFKPINRLITIILHLPGKQQKPHVERILANIAKYYPGMRVHVMTDAKLTLSVSNIDILLVQGTDDSAQGALWDKMIRTVNTPYVFCASNVTHFDDDIDLERLVRELSTNEEVVIVGGSHRDQKGRWDIGCQQTLFRNWTMYHRGGYYYSFQDCLVCDYLSGPWAAKTDVLQQIGFDESSSILQQIDILSLMLLVYFLYPECSFYDFFAADLFRLSLIPPNTKHLIVPFYSSYFPSLPGGAFHDLFWRLKRSTPRRLSLSCPDVMFNIYTSPVSDQAYVDFARKWDIKKWLDPDGRVRWYGCRRGHEYTSSSSTCSLTKSLAVPPCDLENLADAIKFVMKECENAGLFCELQEGTLLGAVKLNKVLPWERDADITFLTANYTAFKKLGPKFKEQGYSISDDDASLWCCVDGRQAGGKFRISTSRFTIEMYGQHMMESELLVASGQQPTKVDFAGMLVNVVRNPGMYARNRYGPNHFRHEEHWMDMGRETGWSFYNPGKFTKCTEPGHSACLDQYPADGNLQFSDYTTL</sequence>
<dbReference type="OMA" id="RFHICRI"/>
<keyword evidence="1" id="KW-1133">Transmembrane helix</keyword>
<dbReference type="GO" id="GO:0009100">
    <property type="term" value="P:glycoprotein metabolic process"/>
    <property type="evidence" value="ECO:0007669"/>
    <property type="project" value="UniProtKB-ARBA"/>
</dbReference>
<dbReference type="AlphaFoldDB" id="A7SX58"/>
<dbReference type="PANTHER" id="PTHR13627:SF34">
    <property type="entry name" value="RIBITOL-5-PHOSPHATE TRANSFERASE"/>
    <property type="match status" value="1"/>
</dbReference>
<evidence type="ECO:0000313" key="3">
    <source>
        <dbReference type="Proteomes" id="UP000001593"/>
    </source>
</evidence>
<gene>
    <name evidence="2" type="ORF">NEMVEDRAFT_v1g247892</name>
</gene>
<dbReference type="InterPro" id="IPR052613">
    <property type="entry name" value="LicD_transferase"/>
</dbReference>
<evidence type="ECO:0000313" key="2">
    <source>
        <dbReference type="EMBL" id="EDO31707.1"/>
    </source>
</evidence>
<feature type="transmembrane region" description="Helical" evidence="1">
    <location>
        <begin position="9"/>
        <end position="31"/>
    </location>
</feature>
<dbReference type="EMBL" id="DS469879">
    <property type="protein sequence ID" value="EDO31707.1"/>
    <property type="molecule type" value="Genomic_DNA"/>
</dbReference>
<organism evidence="2 3">
    <name type="scientific">Nematostella vectensis</name>
    <name type="common">Starlet sea anemone</name>
    <dbReference type="NCBI Taxonomy" id="45351"/>
    <lineage>
        <taxon>Eukaryota</taxon>
        <taxon>Metazoa</taxon>
        <taxon>Cnidaria</taxon>
        <taxon>Anthozoa</taxon>
        <taxon>Hexacorallia</taxon>
        <taxon>Actiniaria</taxon>
        <taxon>Edwardsiidae</taxon>
        <taxon>Nematostella</taxon>
    </lineage>
</organism>
<protein>
    <recommendedName>
        <fullName evidence="4">Fukutin-related protein</fullName>
    </recommendedName>
</protein>
<proteinExistence type="predicted"/>
<keyword evidence="1" id="KW-0472">Membrane</keyword>
<name>A7SX58_NEMVE</name>
<dbReference type="Proteomes" id="UP000001593">
    <property type="component" value="Unassembled WGS sequence"/>
</dbReference>
<evidence type="ECO:0000256" key="1">
    <source>
        <dbReference type="SAM" id="Phobius"/>
    </source>
</evidence>
<evidence type="ECO:0008006" key="4">
    <source>
        <dbReference type="Google" id="ProtNLM"/>
    </source>
</evidence>